<dbReference type="InterPro" id="IPR002126">
    <property type="entry name" value="Cadherin-like_dom"/>
</dbReference>
<evidence type="ECO:0000313" key="9">
    <source>
        <dbReference type="EMBL" id="AYQ56257.1"/>
    </source>
</evidence>
<keyword evidence="3 6" id="KW-1133">Transmembrane helix</keyword>
<protein>
    <recommendedName>
        <fullName evidence="8">Cadherin domain-containing protein</fullName>
    </recommendedName>
</protein>
<dbReference type="KEGG" id="bthg:MS2017_0517"/>
<accession>A0A3G3IK83</accession>
<feature type="signal peptide" evidence="7">
    <location>
        <begin position="1"/>
        <end position="22"/>
    </location>
</feature>
<dbReference type="PANTHER" id="PTHR24028">
    <property type="entry name" value="CADHERIN-87A"/>
    <property type="match status" value="1"/>
</dbReference>
<feature type="region of interest" description="Disordered" evidence="5">
    <location>
        <begin position="614"/>
        <end position="650"/>
    </location>
</feature>
<dbReference type="PROSITE" id="PS50268">
    <property type="entry name" value="CADHERIN_2"/>
    <property type="match status" value="2"/>
</dbReference>
<dbReference type="EMBL" id="CP024634">
    <property type="protein sequence ID" value="AYQ56257.1"/>
    <property type="molecule type" value="Genomic_DNA"/>
</dbReference>
<dbReference type="GO" id="GO:0007156">
    <property type="term" value="P:homophilic cell adhesion via plasma membrane adhesion molecules"/>
    <property type="evidence" value="ECO:0007669"/>
    <property type="project" value="InterPro"/>
</dbReference>
<keyword evidence="2 6" id="KW-0812">Transmembrane</keyword>
<evidence type="ECO:0000256" key="1">
    <source>
        <dbReference type="ARBA" id="ARBA00004167"/>
    </source>
</evidence>
<feature type="transmembrane region" description="Helical" evidence="6">
    <location>
        <begin position="826"/>
        <end position="846"/>
    </location>
</feature>
<evidence type="ECO:0000256" key="3">
    <source>
        <dbReference type="ARBA" id="ARBA00022989"/>
    </source>
</evidence>
<comment type="subcellular location">
    <subcellularLocation>
        <location evidence="1">Membrane</location>
        <topology evidence="1">Single-pass membrane protein</topology>
    </subcellularLocation>
</comment>
<evidence type="ECO:0000256" key="4">
    <source>
        <dbReference type="ARBA" id="ARBA00023180"/>
    </source>
</evidence>
<keyword evidence="4" id="KW-0325">Glycoprotein</keyword>
<name>A0A3G3IK83_9GAMM</name>
<dbReference type="CDD" id="cd11304">
    <property type="entry name" value="Cadherin_repeat"/>
    <property type="match status" value="3"/>
</dbReference>
<keyword evidence="7" id="KW-0732">Signal</keyword>
<dbReference type="SUPFAM" id="SSF49313">
    <property type="entry name" value="Cadherin-like"/>
    <property type="match status" value="3"/>
</dbReference>
<dbReference type="InterPro" id="IPR050174">
    <property type="entry name" value="Protocadherin/Cadherin-CA"/>
</dbReference>
<dbReference type="InterPro" id="IPR015919">
    <property type="entry name" value="Cadherin-like_sf"/>
</dbReference>
<dbReference type="GO" id="GO:0005886">
    <property type="term" value="C:plasma membrane"/>
    <property type="evidence" value="ECO:0007669"/>
    <property type="project" value="TreeGrafter"/>
</dbReference>
<dbReference type="SMART" id="SM00112">
    <property type="entry name" value="CA"/>
    <property type="match status" value="3"/>
</dbReference>
<evidence type="ECO:0000313" key="10">
    <source>
        <dbReference type="Proteomes" id="UP000278334"/>
    </source>
</evidence>
<feature type="chain" id="PRO_5018154417" description="Cadherin domain-containing protein" evidence="7">
    <location>
        <begin position="23"/>
        <end position="854"/>
    </location>
</feature>
<dbReference type="PANTHER" id="PTHR24028:SF328">
    <property type="entry name" value="CADHERIN-3"/>
    <property type="match status" value="1"/>
</dbReference>
<reference evidence="9 10" key="1">
    <citation type="submission" date="2017-11" db="EMBL/GenBank/DDBJ databases">
        <title>Genome sequence of the bacterial symbiont EPR9N from a vent mussel Bathymodiolus thermophilus.</title>
        <authorList>
            <person name="Won Y.-J."/>
        </authorList>
    </citation>
    <scope>NUCLEOTIDE SEQUENCE [LARGE SCALE GENOMIC DNA]</scope>
    <source>
        <strain evidence="9 10">EPR9N</strain>
    </source>
</reference>
<proteinExistence type="predicted"/>
<dbReference type="Gene3D" id="2.60.40.60">
    <property type="entry name" value="Cadherins"/>
    <property type="match status" value="3"/>
</dbReference>
<sequence length="854" mass="90473" precursor="true">MNTFNRFIVTTLLVLFASQVFATDTFITTTNQHAQDGTLNTQASLTHQSMTFTSILIGASGNSNTITILGNNSTGCSLSSGRFSSYLVATCGIPIHGGTSTKQNLVDAVDSAIGFNATGGSATALDSDVLLEKANLIGGITGLSEQAQSIYFTPTPASKAGIVYKMTINGINYTHTSTGADSIQTIIGVLQPKINDSNVSCRNDPAGRYILCATNIYGTKGIFTYSSFAFDSTNFNITSTNILNTNEGTNLEHTLTANNPAATFSITEDTSGLFSLRGTHNNILTFNGTNTDYESTTKSYTVKVKATTGDGDDKNTTQTITVTLVDLNDELPTAITLTGNRTIAENTRTGTELGTLSTTDADTNDTFVYTSSNTKFTIDNDKLKLNATLDYENATSLNTTITVTDGSNHTLDKIFNFTVSDIDDTAPTNILLSNVNLIKGQPANTLVGTLSASDVDTNTPLTFTVNDTTNFKIVNGNELRTNKSITTALGNTININITAKDGTHDSIPQPFTITITATYIAAPVIAQFSVTQGENKGPLISKDGGEVTVSASAGTGTYTWSSADFSNTSTSKTFVFNPQSANIGTRTITLKVTAGNFSSERVLKLKLVDTYPNGRTDTNGNGISDSKESGNSDNELPAGTNKKITSPGSTRILPGIMGEDSGQLTLDQLKQYRVANHLSDYTKDTLATGDIYDYIIEGLSATGDSTQVIIQLATPIPANAVLRQYSLATGWRNFVVGNNNIQSKANTSNTCDNTDGTWQTGLITGATCLKLTLKDGGENDADGNQANGAVESTVSIATPVVVGGNDDSNDNGDSSSGGGCVYNPNALARFDTVFILLMTLSAYYLIRRRRRFSH</sequence>
<evidence type="ECO:0000256" key="2">
    <source>
        <dbReference type="ARBA" id="ARBA00022692"/>
    </source>
</evidence>
<evidence type="ECO:0000256" key="6">
    <source>
        <dbReference type="SAM" id="Phobius"/>
    </source>
</evidence>
<evidence type="ECO:0000259" key="8">
    <source>
        <dbReference type="PROSITE" id="PS50268"/>
    </source>
</evidence>
<organism evidence="9 10">
    <name type="scientific">Bathymodiolus thermophilus thioautotrophic gill symbiont</name>
    <dbReference type="NCBI Taxonomy" id="2360"/>
    <lineage>
        <taxon>Bacteria</taxon>
        <taxon>Pseudomonadati</taxon>
        <taxon>Pseudomonadota</taxon>
        <taxon>Gammaproteobacteria</taxon>
        <taxon>sulfur-oxidizing symbionts</taxon>
    </lineage>
</organism>
<evidence type="ECO:0000256" key="5">
    <source>
        <dbReference type="SAM" id="MobiDB-lite"/>
    </source>
</evidence>
<dbReference type="GO" id="GO:0005509">
    <property type="term" value="F:calcium ion binding"/>
    <property type="evidence" value="ECO:0007669"/>
    <property type="project" value="InterPro"/>
</dbReference>
<dbReference type="Proteomes" id="UP000278334">
    <property type="component" value="Chromosome"/>
</dbReference>
<dbReference type="NCBIfam" id="NF033191">
    <property type="entry name" value="JDVT-CTERM"/>
    <property type="match status" value="1"/>
</dbReference>
<dbReference type="AlphaFoldDB" id="A0A3G3IK83"/>
<feature type="domain" description="Cadherin" evidence="8">
    <location>
        <begin position="249"/>
        <end position="334"/>
    </location>
</feature>
<keyword evidence="6" id="KW-0472">Membrane</keyword>
<dbReference type="RefSeq" id="WP_122951160.1">
    <property type="nucleotide sequence ID" value="NZ_CP024634.1"/>
</dbReference>
<dbReference type="PRINTS" id="PR00205">
    <property type="entry name" value="CADHERIN"/>
</dbReference>
<gene>
    <name evidence="9" type="ORF">MS2017_0517</name>
</gene>
<feature type="domain" description="Cadherin" evidence="8">
    <location>
        <begin position="342"/>
        <end position="429"/>
    </location>
</feature>
<feature type="compositionally biased region" description="Polar residues" evidence="5">
    <location>
        <begin position="614"/>
        <end position="624"/>
    </location>
</feature>
<evidence type="ECO:0000256" key="7">
    <source>
        <dbReference type="SAM" id="SignalP"/>
    </source>
</evidence>